<dbReference type="Gene3D" id="1.10.3720.10">
    <property type="entry name" value="MetI-like"/>
    <property type="match status" value="1"/>
</dbReference>
<name>A0A9D1YS52_9FIRM</name>
<accession>A0A9D1YS52</accession>
<evidence type="ECO:0000313" key="12">
    <source>
        <dbReference type="Proteomes" id="UP000824007"/>
    </source>
</evidence>
<dbReference type="EMBL" id="DXDD01000141">
    <property type="protein sequence ID" value="HIY61266.1"/>
    <property type="molecule type" value="Genomic_DNA"/>
</dbReference>
<comment type="subcellular location">
    <subcellularLocation>
        <location evidence="1 9">Cell membrane</location>
        <topology evidence="1 9">Multi-pass membrane protein</topology>
    </subcellularLocation>
</comment>
<dbReference type="NCBIfam" id="TIGR01726">
    <property type="entry name" value="HEQRo_perm_3TM"/>
    <property type="match status" value="1"/>
</dbReference>
<evidence type="ECO:0000259" key="10">
    <source>
        <dbReference type="PROSITE" id="PS50928"/>
    </source>
</evidence>
<evidence type="ECO:0000256" key="3">
    <source>
        <dbReference type="ARBA" id="ARBA00022448"/>
    </source>
</evidence>
<evidence type="ECO:0000256" key="6">
    <source>
        <dbReference type="ARBA" id="ARBA00022970"/>
    </source>
</evidence>
<comment type="caution">
    <text evidence="11">The sequence shown here is derived from an EMBL/GenBank/DDBJ whole genome shotgun (WGS) entry which is preliminary data.</text>
</comment>
<dbReference type="GO" id="GO:0006865">
    <property type="term" value="P:amino acid transport"/>
    <property type="evidence" value="ECO:0007669"/>
    <property type="project" value="UniProtKB-KW"/>
</dbReference>
<dbReference type="PROSITE" id="PS50928">
    <property type="entry name" value="ABC_TM1"/>
    <property type="match status" value="1"/>
</dbReference>
<evidence type="ECO:0000256" key="2">
    <source>
        <dbReference type="ARBA" id="ARBA00010072"/>
    </source>
</evidence>
<feature type="transmembrane region" description="Helical" evidence="9">
    <location>
        <begin position="21"/>
        <end position="47"/>
    </location>
</feature>
<keyword evidence="7 9" id="KW-1133">Transmembrane helix</keyword>
<dbReference type="Proteomes" id="UP000824007">
    <property type="component" value="Unassembled WGS sequence"/>
</dbReference>
<keyword evidence="8 9" id="KW-0472">Membrane</keyword>
<keyword evidence="3 9" id="KW-0813">Transport</keyword>
<reference evidence="11" key="1">
    <citation type="journal article" date="2021" name="PeerJ">
        <title>Extensive microbial diversity within the chicken gut microbiome revealed by metagenomics and culture.</title>
        <authorList>
            <person name="Gilroy R."/>
            <person name="Ravi A."/>
            <person name="Getino M."/>
            <person name="Pursley I."/>
            <person name="Horton D.L."/>
            <person name="Alikhan N.F."/>
            <person name="Baker D."/>
            <person name="Gharbi K."/>
            <person name="Hall N."/>
            <person name="Watson M."/>
            <person name="Adriaenssens E.M."/>
            <person name="Foster-Nyarko E."/>
            <person name="Jarju S."/>
            <person name="Secka A."/>
            <person name="Antonio M."/>
            <person name="Oren A."/>
            <person name="Chaudhuri R.R."/>
            <person name="La Ragione R."/>
            <person name="Hildebrand F."/>
            <person name="Pallen M.J."/>
        </authorList>
    </citation>
    <scope>NUCLEOTIDE SEQUENCE</scope>
    <source>
        <strain evidence="11">ChiSxjej3B15-24422</strain>
    </source>
</reference>
<sequence>MLESLLDPWRWERSFQDFPDYLTGFGMTLRVTVVGWLIAMAIGIFLGLISTGENRVLKAVSRIYVQFFQNTPVTLQFFFIYVGVPVIIQQMFHMSRAYRISKFVIGIFGVGLYHGAYIAEVIRSGIEAVPGGQREAAMSQGFTGNQTMFYVILPQTLKMIHPPLTSQTLALLKNTSTLAMVVGLDLMYYADRSVGYTGYFQGYLIAAAMYFIICFPLSMLVRVFERNAARNPGMRKKRKKRMMEVA</sequence>
<evidence type="ECO:0000256" key="5">
    <source>
        <dbReference type="ARBA" id="ARBA00022692"/>
    </source>
</evidence>
<feature type="domain" description="ABC transmembrane type-1" evidence="10">
    <location>
        <begin position="25"/>
        <end position="221"/>
    </location>
</feature>
<dbReference type="GO" id="GO:0022857">
    <property type="term" value="F:transmembrane transporter activity"/>
    <property type="evidence" value="ECO:0007669"/>
    <property type="project" value="InterPro"/>
</dbReference>
<keyword evidence="6" id="KW-0029">Amino-acid transport</keyword>
<evidence type="ECO:0000256" key="7">
    <source>
        <dbReference type="ARBA" id="ARBA00022989"/>
    </source>
</evidence>
<organism evidence="11 12">
    <name type="scientific">Candidatus Eisenbergiella pullistercoris</name>
    <dbReference type="NCBI Taxonomy" id="2838555"/>
    <lineage>
        <taxon>Bacteria</taxon>
        <taxon>Bacillati</taxon>
        <taxon>Bacillota</taxon>
        <taxon>Clostridia</taxon>
        <taxon>Lachnospirales</taxon>
        <taxon>Lachnospiraceae</taxon>
        <taxon>Eisenbergiella</taxon>
    </lineage>
</organism>
<protein>
    <submittedName>
        <fullName evidence="11">Amino acid ABC transporter permease</fullName>
    </submittedName>
</protein>
<dbReference type="InterPro" id="IPR043429">
    <property type="entry name" value="ArtM/GltK/GlnP/TcyL/YhdX-like"/>
</dbReference>
<evidence type="ECO:0000256" key="4">
    <source>
        <dbReference type="ARBA" id="ARBA00022475"/>
    </source>
</evidence>
<dbReference type="PANTHER" id="PTHR30614">
    <property type="entry name" value="MEMBRANE COMPONENT OF AMINO ACID ABC TRANSPORTER"/>
    <property type="match status" value="1"/>
</dbReference>
<evidence type="ECO:0000256" key="1">
    <source>
        <dbReference type="ARBA" id="ARBA00004651"/>
    </source>
</evidence>
<dbReference type="PANTHER" id="PTHR30614:SF20">
    <property type="entry name" value="GLUTAMINE TRANSPORT SYSTEM PERMEASE PROTEIN GLNP"/>
    <property type="match status" value="1"/>
</dbReference>
<proteinExistence type="inferred from homology"/>
<feature type="transmembrane region" description="Helical" evidence="9">
    <location>
        <begin position="202"/>
        <end position="224"/>
    </location>
</feature>
<gene>
    <name evidence="11" type="ORF">H9831_11415</name>
</gene>
<feature type="transmembrane region" description="Helical" evidence="9">
    <location>
        <begin position="100"/>
        <end position="119"/>
    </location>
</feature>
<keyword evidence="4" id="KW-1003">Cell membrane</keyword>
<comment type="similarity">
    <text evidence="2">Belongs to the binding-protein-dependent transport system permease family. HisMQ subfamily.</text>
</comment>
<evidence type="ECO:0000313" key="11">
    <source>
        <dbReference type="EMBL" id="HIY61266.1"/>
    </source>
</evidence>
<dbReference type="InterPro" id="IPR035906">
    <property type="entry name" value="MetI-like_sf"/>
</dbReference>
<reference evidence="11" key="2">
    <citation type="submission" date="2021-04" db="EMBL/GenBank/DDBJ databases">
        <authorList>
            <person name="Gilroy R."/>
        </authorList>
    </citation>
    <scope>NUCLEOTIDE SEQUENCE</scope>
    <source>
        <strain evidence="11">ChiSxjej3B15-24422</strain>
    </source>
</reference>
<dbReference type="InterPro" id="IPR010065">
    <property type="entry name" value="AA_ABC_transptr_permease_3TM"/>
</dbReference>
<evidence type="ECO:0000256" key="9">
    <source>
        <dbReference type="RuleBase" id="RU363032"/>
    </source>
</evidence>
<dbReference type="SUPFAM" id="SSF161098">
    <property type="entry name" value="MetI-like"/>
    <property type="match status" value="1"/>
</dbReference>
<dbReference type="AlphaFoldDB" id="A0A9D1YS52"/>
<feature type="transmembrane region" description="Helical" evidence="9">
    <location>
        <begin position="67"/>
        <end position="88"/>
    </location>
</feature>
<dbReference type="CDD" id="cd06261">
    <property type="entry name" value="TM_PBP2"/>
    <property type="match status" value="1"/>
</dbReference>
<keyword evidence="5 9" id="KW-0812">Transmembrane</keyword>
<dbReference type="InterPro" id="IPR000515">
    <property type="entry name" value="MetI-like"/>
</dbReference>
<evidence type="ECO:0000256" key="8">
    <source>
        <dbReference type="ARBA" id="ARBA00023136"/>
    </source>
</evidence>
<dbReference type="GO" id="GO:0043190">
    <property type="term" value="C:ATP-binding cassette (ABC) transporter complex"/>
    <property type="evidence" value="ECO:0007669"/>
    <property type="project" value="InterPro"/>
</dbReference>
<dbReference type="Pfam" id="PF00528">
    <property type="entry name" value="BPD_transp_1"/>
    <property type="match status" value="1"/>
</dbReference>